<feature type="signal peptide" evidence="1">
    <location>
        <begin position="1"/>
        <end position="18"/>
    </location>
</feature>
<dbReference type="VEuPathDB" id="AmoebaDB:EHI_152800"/>
<protein>
    <submittedName>
        <fullName evidence="2">Uncharacterized protein</fullName>
    </submittedName>
</protein>
<accession>A0A175JDK4</accession>
<sequence length="90" mass="10451">MLFFIFFMTIILLTSAQSSPIPIDVFLEDTNNYQPKGNAYLAQAKRMEQFKKDMEKLIFEANQNVQKLEQARHKRNQQAQQVLMAGGKIN</sequence>
<evidence type="ECO:0000256" key="1">
    <source>
        <dbReference type="SAM" id="SignalP"/>
    </source>
</evidence>
<dbReference type="eggNOG" id="ENOG502RHZJ">
    <property type="taxonomic scope" value="Eukaryota"/>
</dbReference>
<organism evidence="2 3">
    <name type="scientific">Entamoeba histolytica</name>
    <dbReference type="NCBI Taxonomy" id="5759"/>
    <lineage>
        <taxon>Eukaryota</taxon>
        <taxon>Amoebozoa</taxon>
        <taxon>Evosea</taxon>
        <taxon>Archamoebae</taxon>
        <taxon>Mastigamoebida</taxon>
        <taxon>Entamoebidae</taxon>
        <taxon>Entamoeba</taxon>
    </lineage>
</organism>
<dbReference type="Proteomes" id="UP000078387">
    <property type="component" value="Unassembled WGS sequence"/>
</dbReference>
<keyword evidence="1" id="KW-0732">Signal</keyword>
<proteinExistence type="predicted"/>
<reference evidence="2 3" key="1">
    <citation type="submission" date="2016-05" db="EMBL/GenBank/DDBJ databases">
        <title>First whole genome sequencing of Entamoeba histolytica HM1:IMSS-clone-6.</title>
        <authorList>
            <person name="Mukherjee Avik.K."/>
            <person name="Izumyama S."/>
            <person name="Nakada-Tsukui K."/>
            <person name="Nozaki T."/>
        </authorList>
    </citation>
    <scope>NUCLEOTIDE SEQUENCE [LARGE SCALE GENOMIC DNA]</scope>
    <source>
        <strain evidence="2 3">HM1:IMSS clone 6</strain>
    </source>
</reference>
<evidence type="ECO:0000313" key="3">
    <source>
        <dbReference type="Proteomes" id="UP000078387"/>
    </source>
</evidence>
<dbReference type="AlphaFoldDB" id="A0A175JDK4"/>
<feature type="chain" id="PRO_5008039897" evidence="1">
    <location>
        <begin position="19"/>
        <end position="90"/>
    </location>
</feature>
<gene>
    <name evidence="2" type="ORF">CL6EHI_152800</name>
</gene>
<evidence type="ECO:0000313" key="2">
    <source>
        <dbReference type="EMBL" id="GAT91533.1"/>
    </source>
</evidence>
<dbReference type="VEuPathDB" id="AmoebaDB:KM1_064970"/>
<dbReference type="VEuPathDB" id="AmoebaDB:EHI8A_071960"/>
<dbReference type="VEuPathDB" id="AmoebaDB:EHI7A_069540"/>
<comment type="caution">
    <text evidence="2">The sequence shown here is derived from an EMBL/GenBank/DDBJ whole genome shotgun (WGS) entry which is preliminary data.</text>
</comment>
<name>A0A175JDK4_ENTHI</name>
<dbReference type="EMBL" id="BDEQ01000001">
    <property type="protein sequence ID" value="GAT91533.1"/>
    <property type="molecule type" value="Genomic_DNA"/>
</dbReference>
<dbReference type="VEuPathDB" id="AmoebaDB:EHI5A_006990"/>